<dbReference type="PANTHER" id="PTHR33826">
    <property type="entry name" value="F20B24.21"/>
    <property type="match status" value="1"/>
</dbReference>
<proteinExistence type="predicted"/>
<evidence type="ECO:0000313" key="4">
    <source>
        <dbReference type="Proteomes" id="UP000829196"/>
    </source>
</evidence>
<organism evidence="3 4">
    <name type="scientific">Dendrobium nobile</name>
    <name type="common">Orchid</name>
    <dbReference type="NCBI Taxonomy" id="94219"/>
    <lineage>
        <taxon>Eukaryota</taxon>
        <taxon>Viridiplantae</taxon>
        <taxon>Streptophyta</taxon>
        <taxon>Embryophyta</taxon>
        <taxon>Tracheophyta</taxon>
        <taxon>Spermatophyta</taxon>
        <taxon>Magnoliopsida</taxon>
        <taxon>Liliopsida</taxon>
        <taxon>Asparagales</taxon>
        <taxon>Orchidaceae</taxon>
        <taxon>Epidendroideae</taxon>
        <taxon>Malaxideae</taxon>
        <taxon>Dendrobiinae</taxon>
        <taxon>Dendrobium</taxon>
    </lineage>
</organism>
<evidence type="ECO:0000256" key="1">
    <source>
        <dbReference type="SAM" id="Phobius"/>
    </source>
</evidence>
<protein>
    <recommendedName>
        <fullName evidence="2">DUF7036 domain-containing protein</fullName>
    </recommendedName>
</protein>
<gene>
    <name evidence="3" type="ORF">KFK09_025031</name>
</gene>
<reference evidence="3" key="1">
    <citation type="journal article" date="2022" name="Front. Genet.">
        <title>Chromosome-Scale Assembly of the Dendrobium nobile Genome Provides Insights Into the Molecular Mechanism of the Biosynthesis of the Medicinal Active Ingredient of Dendrobium.</title>
        <authorList>
            <person name="Xu Q."/>
            <person name="Niu S.-C."/>
            <person name="Li K.-L."/>
            <person name="Zheng P.-J."/>
            <person name="Zhang X.-J."/>
            <person name="Jia Y."/>
            <person name="Liu Y."/>
            <person name="Niu Y.-X."/>
            <person name="Yu L.-H."/>
            <person name="Chen D.-F."/>
            <person name="Zhang G.-Q."/>
        </authorList>
    </citation>
    <scope>NUCLEOTIDE SEQUENCE</scope>
    <source>
        <tissue evidence="3">Leaf</tissue>
    </source>
</reference>
<evidence type="ECO:0000313" key="3">
    <source>
        <dbReference type="EMBL" id="KAI0494885.1"/>
    </source>
</evidence>
<feature type="domain" description="DUF7036" evidence="2">
    <location>
        <begin position="179"/>
        <end position="249"/>
    </location>
</feature>
<evidence type="ECO:0000259" key="2">
    <source>
        <dbReference type="Pfam" id="PF23041"/>
    </source>
</evidence>
<feature type="transmembrane region" description="Helical" evidence="1">
    <location>
        <begin position="12"/>
        <end position="31"/>
    </location>
</feature>
<comment type="caution">
    <text evidence="3">The sequence shown here is derived from an EMBL/GenBank/DDBJ whole genome shotgun (WGS) entry which is preliminary data.</text>
</comment>
<name>A0A8T3AKW5_DENNO</name>
<dbReference type="EMBL" id="JAGYWB010000017">
    <property type="protein sequence ID" value="KAI0494885.1"/>
    <property type="molecule type" value="Genomic_DNA"/>
</dbReference>
<keyword evidence="4" id="KW-1185">Reference proteome</keyword>
<dbReference type="PANTHER" id="PTHR33826:SF4">
    <property type="entry name" value="F20B24.21"/>
    <property type="match status" value="1"/>
</dbReference>
<sequence>MVGIRRVSSVRCVIVLLFTIGVLISTIFWIAPITDFGSRFIPDDAHAASAEIQASFILEKPFSLLALHARRLEYDIFEEIGVPNAKVSIISMHPTTSIKSTYVAFGVLPEPRNASISPPALSLLRSSLIELVLQQINLTLTPSIFGETLSFEVLKFPGGITVIPLQTSSIWERTKALFNFTVSNSINHIQDNMKKLKDQLKIVYVQMTNVNGSTIAPPVTLQASILSDNESGTLLPNRLKQLAETITDEDIVSDFDTCTIRRRRRSTATIMSFILSHFM</sequence>
<dbReference type="AlphaFoldDB" id="A0A8T3AKW5"/>
<dbReference type="OrthoDB" id="611787at2759"/>
<dbReference type="Pfam" id="PF23041">
    <property type="entry name" value="DUF7036"/>
    <property type="match status" value="2"/>
</dbReference>
<dbReference type="InterPro" id="IPR055464">
    <property type="entry name" value="DUF7036"/>
</dbReference>
<keyword evidence="1" id="KW-1133">Transmembrane helix</keyword>
<keyword evidence="1" id="KW-0472">Membrane</keyword>
<feature type="domain" description="DUF7036" evidence="2">
    <location>
        <begin position="55"/>
        <end position="146"/>
    </location>
</feature>
<dbReference type="Proteomes" id="UP000829196">
    <property type="component" value="Unassembled WGS sequence"/>
</dbReference>
<accession>A0A8T3AKW5</accession>
<keyword evidence="1" id="KW-0812">Transmembrane</keyword>
<dbReference type="SMR" id="A0A8T3AKW5"/>